<evidence type="ECO:0000313" key="1">
    <source>
        <dbReference type="EMBL" id="CAH2016869.1"/>
    </source>
</evidence>
<name>A0A9P0QBX0_ACAOB</name>
<dbReference type="EMBL" id="CAKOFQ010009035">
    <property type="protein sequence ID" value="CAH2016869.1"/>
    <property type="molecule type" value="Genomic_DNA"/>
</dbReference>
<organism evidence="1 2">
    <name type="scientific">Acanthoscelides obtectus</name>
    <name type="common">Bean weevil</name>
    <name type="synonym">Bruchus obtectus</name>
    <dbReference type="NCBI Taxonomy" id="200917"/>
    <lineage>
        <taxon>Eukaryota</taxon>
        <taxon>Metazoa</taxon>
        <taxon>Ecdysozoa</taxon>
        <taxon>Arthropoda</taxon>
        <taxon>Hexapoda</taxon>
        <taxon>Insecta</taxon>
        <taxon>Pterygota</taxon>
        <taxon>Neoptera</taxon>
        <taxon>Endopterygota</taxon>
        <taxon>Coleoptera</taxon>
        <taxon>Polyphaga</taxon>
        <taxon>Cucujiformia</taxon>
        <taxon>Chrysomeloidea</taxon>
        <taxon>Chrysomelidae</taxon>
        <taxon>Bruchinae</taxon>
        <taxon>Bruchini</taxon>
        <taxon>Acanthoscelides</taxon>
    </lineage>
</organism>
<comment type="caution">
    <text evidence="1">The sequence shown here is derived from an EMBL/GenBank/DDBJ whole genome shotgun (WGS) entry which is preliminary data.</text>
</comment>
<sequence>VPKEERAKCGVSLAIKKKYENSIKSWDQINERIVTVDIELKSHPVIDVTRYQLSKKGNITPYKKVQADNVLRTKLLVFNYPKADPNAVADAGKHFLLAMFGAKNTENLDSFRYQCYLQAVAKQPIHSLFKLAALPPTSAASRQHAFRTYH</sequence>
<proteinExistence type="predicted"/>
<gene>
    <name evidence="1" type="ORF">ACAOBT_LOCUS35652</name>
</gene>
<dbReference type="OrthoDB" id="6782940at2759"/>
<dbReference type="Proteomes" id="UP001152888">
    <property type="component" value="Unassembled WGS sequence"/>
</dbReference>
<protein>
    <submittedName>
        <fullName evidence="1">Uncharacterized protein</fullName>
    </submittedName>
</protein>
<dbReference type="AlphaFoldDB" id="A0A9P0QBX0"/>
<reference evidence="1" key="1">
    <citation type="submission" date="2022-03" db="EMBL/GenBank/DDBJ databases">
        <authorList>
            <person name="Sayadi A."/>
        </authorList>
    </citation>
    <scope>NUCLEOTIDE SEQUENCE</scope>
</reference>
<accession>A0A9P0QBX0</accession>
<evidence type="ECO:0000313" key="2">
    <source>
        <dbReference type="Proteomes" id="UP001152888"/>
    </source>
</evidence>
<keyword evidence="2" id="KW-1185">Reference proteome</keyword>
<feature type="non-terminal residue" evidence="1">
    <location>
        <position position="150"/>
    </location>
</feature>